<evidence type="ECO:0000313" key="1">
    <source>
        <dbReference type="EMBL" id="MFC7750937.1"/>
    </source>
</evidence>
<name>A0ABW2V458_9BACL</name>
<gene>
    <name evidence="1" type="ORF">ACFQWB_13500</name>
</gene>
<organism evidence="1 2">
    <name type="scientific">Paenibacillus thermoaerophilus</name>
    <dbReference type="NCBI Taxonomy" id="1215385"/>
    <lineage>
        <taxon>Bacteria</taxon>
        <taxon>Bacillati</taxon>
        <taxon>Bacillota</taxon>
        <taxon>Bacilli</taxon>
        <taxon>Bacillales</taxon>
        <taxon>Paenibacillaceae</taxon>
        <taxon>Paenibacillus</taxon>
    </lineage>
</organism>
<dbReference type="CDD" id="cd03801">
    <property type="entry name" value="GT4_PimA-like"/>
    <property type="match status" value="1"/>
</dbReference>
<dbReference type="PANTHER" id="PTHR12526">
    <property type="entry name" value="GLYCOSYLTRANSFERASE"/>
    <property type="match status" value="1"/>
</dbReference>
<dbReference type="Proteomes" id="UP001596528">
    <property type="component" value="Unassembled WGS sequence"/>
</dbReference>
<protein>
    <submittedName>
        <fullName evidence="1">Glycosyltransferase family 4 protein</fullName>
        <ecNumber evidence="1">2.4.-.-</ecNumber>
    </submittedName>
</protein>
<dbReference type="Pfam" id="PF13692">
    <property type="entry name" value="Glyco_trans_1_4"/>
    <property type="match status" value="1"/>
</dbReference>
<dbReference type="GO" id="GO:0016757">
    <property type="term" value="F:glycosyltransferase activity"/>
    <property type="evidence" value="ECO:0007669"/>
    <property type="project" value="UniProtKB-KW"/>
</dbReference>
<dbReference type="RefSeq" id="WP_138789255.1">
    <property type="nucleotide sequence ID" value="NZ_JBHTGQ010000031.1"/>
</dbReference>
<proteinExistence type="predicted"/>
<dbReference type="EC" id="2.4.-.-" evidence="1"/>
<dbReference type="Gene3D" id="3.40.50.2000">
    <property type="entry name" value="Glycogen Phosphorylase B"/>
    <property type="match status" value="2"/>
</dbReference>
<evidence type="ECO:0000313" key="2">
    <source>
        <dbReference type="Proteomes" id="UP001596528"/>
    </source>
</evidence>
<dbReference type="SUPFAM" id="SSF53756">
    <property type="entry name" value="UDP-Glycosyltransferase/glycogen phosphorylase"/>
    <property type="match status" value="1"/>
</dbReference>
<reference evidence="2" key="1">
    <citation type="journal article" date="2019" name="Int. J. Syst. Evol. Microbiol.">
        <title>The Global Catalogue of Microorganisms (GCM) 10K type strain sequencing project: providing services to taxonomists for standard genome sequencing and annotation.</title>
        <authorList>
            <consortium name="The Broad Institute Genomics Platform"/>
            <consortium name="The Broad Institute Genome Sequencing Center for Infectious Disease"/>
            <person name="Wu L."/>
            <person name="Ma J."/>
        </authorList>
    </citation>
    <scope>NUCLEOTIDE SEQUENCE [LARGE SCALE GENOMIC DNA]</scope>
    <source>
        <strain evidence="2">JCM 18657</strain>
    </source>
</reference>
<comment type="caution">
    <text evidence="1">The sequence shown here is derived from an EMBL/GenBank/DDBJ whole genome shotgun (WGS) entry which is preliminary data.</text>
</comment>
<dbReference type="EMBL" id="JBHTGQ010000031">
    <property type="protein sequence ID" value="MFC7750937.1"/>
    <property type="molecule type" value="Genomic_DNA"/>
</dbReference>
<keyword evidence="1" id="KW-0808">Transferase</keyword>
<keyword evidence="1" id="KW-0328">Glycosyltransferase</keyword>
<accession>A0ABW2V458</accession>
<dbReference type="PANTHER" id="PTHR12526:SF600">
    <property type="entry name" value="GLYCOSYL TRANSFERASE GROUP 1"/>
    <property type="match status" value="1"/>
</dbReference>
<keyword evidence="2" id="KW-1185">Reference proteome</keyword>
<sequence>MRTMLVVTAENPFPQDSGGKLRTGNLLKIVTAHFRTDVLTYRGRGPDTGNPLPNCRFIYVERRPRSGRRLMIRTLYRRMNHSYMSHSDLDFAPHIRELCRSTSYDCVLIAHTLLGAHLRLIRKLLPEALIVTDAHNFETQLTRQLADGQRGLVRKLFFRLNHRFTAREERRIAKTTDQLWVASEDDAELFVAEARAPRHKVSLIPNFLDHDEYEADADAGEPPVTLPTGERRIILPGNMNYFPNVNGALHFHERIYPELKRRVPGIKWYIVGKDCHPSVRRLAENDETIVVTGYVKHIQPYIRQSDVVIVPLLEGGGTRLKILEAWALGVPVVSTSKGAEGLEYEAGRHLLVADEPEPFAEAVATLLSNRRLAGAVAFQARQKLLENYELQAVEGRVLRLLNAHRPEEGRVRTAPNRMNAGEGL</sequence>